<dbReference type="GO" id="GO:0016788">
    <property type="term" value="F:hydrolase activity, acting on ester bonds"/>
    <property type="evidence" value="ECO:0007669"/>
    <property type="project" value="InterPro"/>
</dbReference>
<dbReference type="InterPro" id="IPR032466">
    <property type="entry name" value="Metal_Hydrolase"/>
</dbReference>
<feature type="binding site" evidence="1">
    <location>
        <position position="281"/>
    </location>
    <ligand>
        <name>a divalent metal cation</name>
        <dbReference type="ChEBI" id="CHEBI:60240"/>
        <label>1</label>
    </ligand>
</feature>
<dbReference type="AlphaFoldDB" id="A0A2T9YT27"/>
<feature type="binding site" evidence="1">
    <location>
        <position position="173"/>
    </location>
    <ligand>
        <name>a divalent metal cation</name>
        <dbReference type="ChEBI" id="CHEBI:60240"/>
        <label>2</label>
    </ligand>
</feature>
<dbReference type="EMBL" id="MBFR01000055">
    <property type="protein sequence ID" value="PVU95495.1"/>
    <property type="molecule type" value="Genomic_DNA"/>
</dbReference>
<dbReference type="PANTHER" id="PTHR47345:SF1">
    <property type="entry name" value="CUT9-INTERACTING PROTEIN SCN1"/>
    <property type="match status" value="1"/>
</dbReference>
<dbReference type="PIRSF" id="PIRSF005902">
    <property type="entry name" value="DNase_TatD"/>
    <property type="match status" value="1"/>
</dbReference>
<keyword evidence="3" id="KW-1185">Reference proteome</keyword>
<dbReference type="InterPro" id="IPR001130">
    <property type="entry name" value="TatD-like"/>
</dbReference>
<feature type="binding site" evidence="1">
    <location>
        <position position="8"/>
    </location>
    <ligand>
        <name>a divalent metal cation</name>
        <dbReference type="ChEBI" id="CHEBI:60240"/>
        <label>1</label>
    </ligand>
</feature>
<proteinExistence type="predicted"/>
<organism evidence="2 3">
    <name type="scientific">Smittium simulii</name>
    <dbReference type="NCBI Taxonomy" id="133385"/>
    <lineage>
        <taxon>Eukaryota</taxon>
        <taxon>Fungi</taxon>
        <taxon>Fungi incertae sedis</taxon>
        <taxon>Zoopagomycota</taxon>
        <taxon>Kickxellomycotina</taxon>
        <taxon>Harpellomycetes</taxon>
        <taxon>Harpellales</taxon>
        <taxon>Legeriomycetaceae</taxon>
        <taxon>Smittium</taxon>
    </lineage>
</organism>
<comment type="caution">
    <text evidence="2">The sequence shown here is derived from an EMBL/GenBank/DDBJ whole genome shotgun (WGS) entry which is preliminary data.</text>
</comment>
<name>A0A2T9YT27_9FUNG</name>
<evidence type="ECO:0008006" key="4">
    <source>
        <dbReference type="Google" id="ProtNLM"/>
    </source>
</evidence>
<dbReference type="PANTHER" id="PTHR47345">
    <property type="entry name" value="CUT9-INTERACTING PROTEIN SCN1"/>
    <property type="match status" value="1"/>
</dbReference>
<evidence type="ECO:0000313" key="2">
    <source>
        <dbReference type="EMBL" id="PVU95495.1"/>
    </source>
</evidence>
<dbReference type="GO" id="GO:0046872">
    <property type="term" value="F:metal ion binding"/>
    <property type="evidence" value="ECO:0007669"/>
    <property type="project" value="UniProtKB-KW"/>
</dbReference>
<dbReference type="OrthoDB" id="413993at2759"/>
<dbReference type="SUPFAM" id="SSF51556">
    <property type="entry name" value="Metallo-dependent hydrolases"/>
    <property type="match status" value="1"/>
</dbReference>
<reference evidence="2 3" key="1">
    <citation type="journal article" date="2018" name="MBio">
        <title>Comparative Genomics Reveals the Core Gene Toolbox for the Fungus-Insect Symbiosis.</title>
        <authorList>
            <person name="Wang Y."/>
            <person name="Stata M."/>
            <person name="Wang W."/>
            <person name="Stajich J.E."/>
            <person name="White M.M."/>
            <person name="Moncalvo J.M."/>
        </authorList>
    </citation>
    <scope>NUCLEOTIDE SEQUENCE [LARGE SCALE GENOMIC DNA]</scope>
    <source>
        <strain evidence="2 3">SWE-8-4</strain>
    </source>
</reference>
<dbReference type="Proteomes" id="UP000245383">
    <property type="component" value="Unassembled WGS sequence"/>
</dbReference>
<sequence length="327" mass="37011">MECLVDAHCHFQQQKIEFESHLRKQADGTKYYIMGTNYYDWADVASLARVYPKQVVPGFGIHPWFVNWVIKGEQLAKESTSANIHCPGNSNIKEAKAPSSIFDDKNQAIPVSWENTLIEYLEEFPDAIVGEFGLDRTAVDRETLVLYDWNKQVEIFYKQYKIAALNKRSVSLHCVRAHQQLYDLLASIYPPKQKKPKPSHLNLDRNEQSITAMVNCAAPVANIMLHSYSGSAEMLVRFFKLPDIGRRIYISLSQLVNMRSANRTKLVVAKTPSDRILIESDIESPANAKTALAEICCFLSSALQLPLDSVQYLTTNNALNFILPPSI</sequence>
<evidence type="ECO:0000256" key="1">
    <source>
        <dbReference type="PIRSR" id="PIRSR005902-1"/>
    </source>
</evidence>
<feature type="binding site" evidence="1">
    <location>
        <position position="10"/>
    </location>
    <ligand>
        <name>a divalent metal cation</name>
        <dbReference type="ChEBI" id="CHEBI:60240"/>
        <label>1</label>
    </ligand>
</feature>
<feature type="binding site" evidence="1">
    <location>
        <position position="131"/>
    </location>
    <ligand>
        <name>a divalent metal cation</name>
        <dbReference type="ChEBI" id="CHEBI:60240"/>
        <label>1</label>
    </ligand>
</feature>
<protein>
    <recommendedName>
        <fullName evidence="4">TatD related DNase</fullName>
    </recommendedName>
</protein>
<evidence type="ECO:0000313" key="3">
    <source>
        <dbReference type="Proteomes" id="UP000245383"/>
    </source>
</evidence>
<dbReference type="InterPro" id="IPR053044">
    <property type="entry name" value="Metallo-hydrolase/TatD-type"/>
</dbReference>
<dbReference type="Gene3D" id="3.20.20.140">
    <property type="entry name" value="Metal-dependent hydrolases"/>
    <property type="match status" value="1"/>
</dbReference>
<dbReference type="Pfam" id="PF01026">
    <property type="entry name" value="TatD_DNase"/>
    <property type="match status" value="1"/>
</dbReference>
<accession>A0A2T9YT27</accession>
<feature type="binding site" evidence="1">
    <location>
        <position position="226"/>
    </location>
    <ligand>
        <name>a divalent metal cation</name>
        <dbReference type="ChEBI" id="CHEBI:60240"/>
        <label>2</label>
    </ligand>
</feature>
<gene>
    <name evidence="2" type="ORF">BB561_001789</name>
</gene>
<keyword evidence="1" id="KW-0479">Metal-binding</keyword>